<evidence type="ECO:0000256" key="1">
    <source>
        <dbReference type="SAM" id="MobiDB-lite"/>
    </source>
</evidence>
<proteinExistence type="predicted"/>
<evidence type="ECO:0000313" key="3">
    <source>
        <dbReference type="Proteomes" id="UP000078560"/>
    </source>
</evidence>
<feature type="compositionally biased region" description="Basic and acidic residues" evidence="1">
    <location>
        <begin position="53"/>
        <end position="72"/>
    </location>
</feature>
<name>A0A1A8W9M0_PLAOA</name>
<organism evidence="2 3">
    <name type="scientific">Plasmodium ovale curtisi</name>
    <dbReference type="NCBI Taxonomy" id="864141"/>
    <lineage>
        <taxon>Eukaryota</taxon>
        <taxon>Sar</taxon>
        <taxon>Alveolata</taxon>
        <taxon>Apicomplexa</taxon>
        <taxon>Aconoidasida</taxon>
        <taxon>Haemosporida</taxon>
        <taxon>Plasmodiidae</taxon>
        <taxon>Plasmodium</taxon>
        <taxon>Plasmodium (Plasmodium)</taxon>
    </lineage>
</organism>
<accession>A0A1A8W9M0</accession>
<reference evidence="3" key="1">
    <citation type="submission" date="2016-05" db="EMBL/GenBank/DDBJ databases">
        <authorList>
            <person name="Naeem Raeece"/>
        </authorList>
    </citation>
    <scope>NUCLEOTIDE SEQUENCE [LARGE SCALE GENOMIC DNA]</scope>
</reference>
<dbReference type="Proteomes" id="UP000078560">
    <property type="component" value="Unassembled WGS sequence"/>
</dbReference>
<feature type="compositionally biased region" description="Polar residues" evidence="1">
    <location>
        <begin position="1"/>
        <end position="15"/>
    </location>
</feature>
<gene>
    <name evidence="2" type="ORF">POVCU2_0055530</name>
</gene>
<evidence type="ECO:0000313" key="2">
    <source>
        <dbReference type="EMBL" id="SBS89527.1"/>
    </source>
</evidence>
<sequence length="72" mass="7815">MSATFQESTGEGNLNTKKDGACTKSKSKAKKAPAKGLMKNIDDSQENEIIENDEGKDNEREGTTALEPKLEI</sequence>
<dbReference type="AlphaFoldDB" id="A0A1A8W9M0"/>
<protein>
    <submittedName>
        <fullName evidence="2">Uncharacterized protein</fullName>
    </submittedName>
</protein>
<dbReference type="EMBL" id="FLQU01000749">
    <property type="protein sequence ID" value="SBS89527.1"/>
    <property type="molecule type" value="Genomic_DNA"/>
</dbReference>
<feature type="compositionally biased region" description="Acidic residues" evidence="1">
    <location>
        <begin position="43"/>
        <end position="52"/>
    </location>
</feature>
<feature type="region of interest" description="Disordered" evidence="1">
    <location>
        <begin position="1"/>
        <end position="72"/>
    </location>
</feature>